<organism evidence="6 7">
    <name type="scientific">Scandinavium hiltneri</name>
    <dbReference type="NCBI Taxonomy" id="2926519"/>
    <lineage>
        <taxon>Bacteria</taxon>
        <taxon>Pseudomonadati</taxon>
        <taxon>Pseudomonadota</taxon>
        <taxon>Gammaproteobacteria</taxon>
        <taxon>Enterobacterales</taxon>
        <taxon>Enterobacteriaceae</taxon>
        <taxon>Scandinavium</taxon>
    </lineage>
</organism>
<evidence type="ECO:0000256" key="2">
    <source>
        <dbReference type="ARBA" id="ARBA00005558"/>
    </source>
</evidence>
<dbReference type="Pfam" id="PF04717">
    <property type="entry name" value="Phage_base_V"/>
    <property type="match status" value="1"/>
</dbReference>
<dbReference type="InterPro" id="IPR037026">
    <property type="entry name" value="Vgr_OB-fold_dom_sf"/>
</dbReference>
<dbReference type="InterPro" id="IPR050708">
    <property type="entry name" value="T6SS_VgrG/RHS"/>
</dbReference>
<evidence type="ECO:0000256" key="1">
    <source>
        <dbReference type="ARBA" id="ARBA00004613"/>
    </source>
</evidence>
<reference evidence="6 7" key="1">
    <citation type="submission" date="2022-04" db="EMBL/GenBank/DDBJ databases">
        <title>Proposal of a three novel species of Scandinavium, Scandinavium hiltneri, Scandinavium manionii, Scandinavium tedordense.</title>
        <authorList>
            <person name="Maddock D.W."/>
            <person name="Brady C.L."/>
            <person name="Denman S."/>
            <person name="Arnold D."/>
        </authorList>
    </citation>
    <scope>NUCLEOTIDE SEQUENCE [LARGE SCALE GENOMIC DNA]</scope>
    <source>
        <strain evidence="6 7">H11S7</strain>
    </source>
</reference>
<sequence length="655" mass="71646">MATSLGQDNRFIRFVGDAATSLTLMNIEGKECLSAPFLYNIQFRTELTSAQMGRFLGKELACEMGRDKQKRYVHGVLTHITEVNNADGISTYVGRLEPRMALLRLGRNLAVFQNMTVPDLVCKLLRQQNISQIDLRLRATYQPREYCIQYRESDFDFISRLLEQEGIYYFFSHQAGQHSLVLADHPSGHQPAKPAQLTFTPKAGTEDGVGMLSWAAGTSLAASSVLLKGFNMEQAASVEGESKAVAADYTVQSVSYVDAHGHDNRSLLQAQARLKMEQLEADNQLFSGHTSAFWFSCGEKFTLNDHPSSKGDYRIKTVSLSATSSIDGSPPDFYCGLELLKDSVSWRPERQTPQPDIAGILTATVVGPKSEEIHTDEYGRIKIQFPWDGENKHDDGSSCWVRVSQPWTGGRFGAMFLPRVGSEVIVSFVHGNPDYPLVTGTVFNGQNKPPLNLPDEKNHSGFVSRSSLDGSVEDSHQLRFDDKKGEERLVIISQKDLLLTVKNDVVTEIAKKVTETIGEDRATEITKGNETLTLKEGDRILTLEKGNHNTTLKQGDYLMDIKGAFKASLSGGEHQMDINGGGSTVKADKACVIESTQSIELKVGSSKISITPSGITISATTIKVEGTGTAELKGAMVTVNGSGMSQIKGGVVMIG</sequence>
<keyword evidence="3" id="KW-0964">Secreted</keyword>
<feature type="domain" description="Gp5/Type VI secretion system Vgr protein OB-fold" evidence="4">
    <location>
        <begin position="374"/>
        <end position="443"/>
    </location>
</feature>
<dbReference type="PANTHER" id="PTHR32305">
    <property type="match status" value="1"/>
</dbReference>
<comment type="subcellular location">
    <subcellularLocation>
        <location evidence="1">Secreted</location>
    </subcellularLocation>
</comment>
<dbReference type="Pfam" id="PF05954">
    <property type="entry name" value="Phage_GPD"/>
    <property type="match status" value="1"/>
</dbReference>
<dbReference type="Pfam" id="PF22178">
    <property type="entry name" value="Gp5_trimer_C"/>
    <property type="match status" value="1"/>
</dbReference>
<dbReference type="InterPro" id="IPR054030">
    <property type="entry name" value="Gp5_Vgr_C"/>
</dbReference>
<dbReference type="RefSeq" id="WP_258989700.1">
    <property type="nucleotide sequence ID" value="NZ_JALIGE010000076.1"/>
</dbReference>
<name>A0ABT2E5I8_9ENTR</name>
<keyword evidence="7" id="KW-1185">Reference proteome</keyword>
<dbReference type="Proteomes" id="UP001205357">
    <property type="component" value="Unassembled WGS sequence"/>
</dbReference>
<dbReference type="SUPFAM" id="SSF69279">
    <property type="entry name" value="Phage tail proteins"/>
    <property type="match status" value="2"/>
</dbReference>
<dbReference type="NCBIfam" id="TIGR01646">
    <property type="entry name" value="vgr_GE"/>
    <property type="match status" value="1"/>
</dbReference>
<protein>
    <submittedName>
        <fullName evidence="6">Type VI secretion system tip protein VgrG</fullName>
    </submittedName>
</protein>
<dbReference type="NCBIfam" id="TIGR03361">
    <property type="entry name" value="VI_Rhs_Vgr"/>
    <property type="match status" value="1"/>
</dbReference>
<evidence type="ECO:0000313" key="7">
    <source>
        <dbReference type="Proteomes" id="UP001205357"/>
    </source>
</evidence>
<evidence type="ECO:0000313" key="6">
    <source>
        <dbReference type="EMBL" id="MCS2163150.1"/>
    </source>
</evidence>
<feature type="domain" description="Gp5/Type VI secretion system Vgr C-terminal trimerisation" evidence="5">
    <location>
        <begin position="460"/>
        <end position="537"/>
    </location>
</feature>
<evidence type="ECO:0000256" key="3">
    <source>
        <dbReference type="ARBA" id="ARBA00022525"/>
    </source>
</evidence>
<dbReference type="InterPro" id="IPR006531">
    <property type="entry name" value="Gp5/Vgr_OB"/>
</dbReference>
<dbReference type="Gene3D" id="3.55.50.10">
    <property type="entry name" value="Baseplate protein-like domains"/>
    <property type="match status" value="1"/>
</dbReference>
<accession>A0ABT2E5I8</accession>
<dbReference type="SUPFAM" id="SSF69349">
    <property type="entry name" value="Phage fibre proteins"/>
    <property type="match status" value="1"/>
</dbReference>
<dbReference type="Gene3D" id="2.40.50.230">
    <property type="entry name" value="Gp5 N-terminal domain"/>
    <property type="match status" value="1"/>
</dbReference>
<dbReference type="InterPro" id="IPR017847">
    <property type="entry name" value="T6SS_RhsGE_Vgr_subset"/>
</dbReference>
<gene>
    <name evidence="6" type="primary">vgrG</name>
    <name evidence="6" type="ORF">MUU47_18890</name>
</gene>
<evidence type="ECO:0000259" key="5">
    <source>
        <dbReference type="Pfam" id="PF22178"/>
    </source>
</evidence>
<dbReference type="EMBL" id="JALIGE010000076">
    <property type="protein sequence ID" value="MCS2163150.1"/>
    <property type="molecule type" value="Genomic_DNA"/>
</dbReference>
<comment type="caution">
    <text evidence="6">The sequence shown here is derived from an EMBL/GenBank/DDBJ whole genome shotgun (WGS) entry which is preliminary data.</text>
</comment>
<dbReference type="Gene3D" id="4.10.220.110">
    <property type="match status" value="1"/>
</dbReference>
<comment type="similarity">
    <text evidence="2">Belongs to the VgrG protein family.</text>
</comment>
<dbReference type="PANTHER" id="PTHR32305:SF15">
    <property type="entry name" value="PROTEIN RHSA-RELATED"/>
    <property type="match status" value="1"/>
</dbReference>
<dbReference type="InterPro" id="IPR006533">
    <property type="entry name" value="T6SS_Vgr_RhsGE"/>
</dbReference>
<evidence type="ECO:0000259" key="4">
    <source>
        <dbReference type="Pfam" id="PF04717"/>
    </source>
</evidence>
<proteinExistence type="inferred from homology"/>
<dbReference type="Gene3D" id="2.30.110.50">
    <property type="match status" value="1"/>
</dbReference>
<dbReference type="SUPFAM" id="SSF69255">
    <property type="entry name" value="gp5 N-terminal domain-like"/>
    <property type="match status" value="1"/>
</dbReference>